<dbReference type="InterPro" id="IPR040921">
    <property type="entry name" value="Peptidase_S66C"/>
</dbReference>
<dbReference type="InterPro" id="IPR040449">
    <property type="entry name" value="Peptidase_S66_N"/>
</dbReference>
<comment type="similarity">
    <text evidence="1">Belongs to the peptidase S66 family.</text>
</comment>
<dbReference type="FunCoup" id="A0A371RJ93">
    <property type="interactions" value="198"/>
</dbReference>
<dbReference type="PIRSF" id="PIRSF028757">
    <property type="entry name" value="LD-carboxypeptidase"/>
    <property type="match status" value="1"/>
</dbReference>
<keyword evidence="5" id="KW-0720">Serine protease</keyword>
<keyword evidence="3" id="KW-0645">Protease</keyword>
<dbReference type="Pfam" id="PF02016">
    <property type="entry name" value="Peptidase_S66"/>
    <property type="match status" value="1"/>
</dbReference>
<comment type="caution">
    <text evidence="9">The sequence shown here is derived from an EMBL/GenBank/DDBJ whole genome shotgun (WGS) entry which is preliminary data.</text>
</comment>
<gene>
    <name evidence="9" type="ORF">DX908_09760</name>
</gene>
<feature type="active site" description="Charge relay system" evidence="6">
    <location>
        <position position="201"/>
    </location>
</feature>
<dbReference type="InterPro" id="IPR003507">
    <property type="entry name" value="S66_fam"/>
</dbReference>
<dbReference type="InParanoid" id="A0A371RJ93"/>
<dbReference type="SUPFAM" id="SSF52317">
    <property type="entry name" value="Class I glutamine amidotransferase-like"/>
    <property type="match status" value="1"/>
</dbReference>
<dbReference type="Gene3D" id="3.40.50.10740">
    <property type="entry name" value="Class I glutamine amidotransferase-like"/>
    <property type="match status" value="1"/>
</dbReference>
<feature type="domain" description="LD-carboxypeptidase C-terminal" evidence="8">
    <location>
        <begin position="170"/>
        <end position="284"/>
    </location>
</feature>
<reference evidence="9 10" key="1">
    <citation type="submission" date="2018-08" db="EMBL/GenBank/DDBJ databases">
        <title>Parvularcula sp. SM1705, isolated from surface water of the South Sea China.</title>
        <authorList>
            <person name="Sun L."/>
        </authorList>
    </citation>
    <scope>NUCLEOTIDE SEQUENCE [LARGE SCALE GENOMIC DNA]</scope>
    <source>
        <strain evidence="9 10">SM1705</strain>
    </source>
</reference>
<evidence type="ECO:0000256" key="1">
    <source>
        <dbReference type="ARBA" id="ARBA00010233"/>
    </source>
</evidence>
<dbReference type="Proteomes" id="UP000264589">
    <property type="component" value="Unassembled WGS sequence"/>
</dbReference>
<dbReference type="Gene3D" id="3.50.30.60">
    <property type="entry name" value="LD-carboxypeptidase A C-terminal domain-like"/>
    <property type="match status" value="1"/>
</dbReference>
<dbReference type="GO" id="GO:0008236">
    <property type="term" value="F:serine-type peptidase activity"/>
    <property type="evidence" value="ECO:0007669"/>
    <property type="project" value="UniProtKB-KW"/>
</dbReference>
<name>A0A371RJ93_9PROT</name>
<dbReference type="Pfam" id="PF17676">
    <property type="entry name" value="Peptidase_S66C"/>
    <property type="match status" value="1"/>
</dbReference>
<evidence type="ECO:0000259" key="8">
    <source>
        <dbReference type="Pfam" id="PF17676"/>
    </source>
</evidence>
<dbReference type="EMBL" id="QUQO01000001">
    <property type="protein sequence ID" value="RFB05522.1"/>
    <property type="molecule type" value="Genomic_DNA"/>
</dbReference>
<dbReference type="SUPFAM" id="SSF141986">
    <property type="entry name" value="LD-carboxypeptidase A C-terminal domain-like"/>
    <property type="match status" value="1"/>
</dbReference>
<dbReference type="InterPro" id="IPR027461">
    <property type="entry name" value="Carboxypeptidase_A_C_sf"/>
</dbReference>
<dbReference type="AlphaFoldDB" id="A0A371RJ93"/>
<evidence type="ECO:0000256" key="2">
    <source>
        <dbReference type="ARBA" id="ARBA00022645"/>
    </source>
</evidence>
<keyword evidence="2 9" id="KW-0121">Carboxypeptidase</keyword>
<evidence type="ECO:0000259" key="7">
    <source>
        <dbReference type="Pfam" id="PF02016"/>
    </source>
</evidence>
<evidence type="ECO:0000256" key="4">
    <source>
        <dbReference type="ARBA" id="ARBA00022801"/>
    </source>
</evidence>
<dbReference type="GO" id="GO:0006508">
    <property type="term" value="P:proteolysis"/>
    <property type="evidence" value="ECO:0007669"/>
    <property type="project" value="UniProtKB-KW"/>
</dbReference>
<dbReference type="PANTHER" id="PTHR30237">
    <property type="entry name" value="MURAMOYLTETRAPEPTIDE CARBOXYPEPTIDASE"/>
    <property type="match status" value="1"/>
</dbReference>
<dbReference type="InterPro" id="IPR029062">
    <property type="entry name" value="Class_I_gatase-like"/>
</dbReference>
<accession>A0A371RJ93</accession>
<dbReference type="PANTHER" id="PTHR30237:SF2">
    <property type="entry name" value="MUREIN TETRAPEPTIDE CARBOXYPEPTIDASE"/>
    <property type="match status" value="1"/>
</dbReference>
<dbReference type="GO" id="GO:0004180">
    <property type="term" value="F:carboxypeptidase activity"/>
    <property type="evidence" value="ECO:0007669"/>
    <property type="project" value="UniProtKB-KW"/>
</dbReference>
<dbReference type="RefSeq" id="WP_116392155.1">
    <property type="nucleotide sequence ID" value="NZ_QUQO01000001.1"/>
</dbReference>
<keyword evidence="10" id="KW-1185">Reference proteome</keyword>
<evidence type="ECO:0000313" key="10">
    <source>
        <dbReference type="Proteomes" id="UP000264589"/>
    </source>
</evidence>
<dbReference type="OrthoDB" id="9807329at2"/>
<evidence type="ECO:0000256" key="3">
    <source>
        <dbReference type="ARBA" id="ARBA00022670"/>
    </source>
</evidence>
<sequence length="305" mass="32087">MADRGRPHVRVIAPARWAPDEVLSTFSQIAEDEGLSVEIDPQAKLRADQLAGSDDERADALAAALGDEDVDIIWCARGGYGSARVLNRLSGMMVSKPKLLIGYSDMTALQLSGALPEVTHLHAPMPIDAAKPGGGDRLAAAARLAKDLVAQGQAPASGYDLEGVAEGTARGSLAIGNLCVLTTLLGTPYEPQWDGVILCLEDICEYYYALDRHFVHLAQSRAGQGIAGIVIGDFTDLEDNDVPWGEDVPAMVRRHFPDIPVAYGLPIGHGDRNEALIQGVAATLSVTGGNARLDIEGFALAGGAS</sequence>
<dbReference type="InterPro" id="IPR027478">
    <property type="entry name" value="LdcA_N"/>
</dbReference>
<evidence type="ECO:0000256" key="5">
    <source>
        <dbReference type="ARBA" id="ARBA00022825"/>
    </source>
</evidence>
<feature type="domain" description="LD-carboxypeptidase N-terminal" evidence="7">
    <location>
        <begin position="9"/>
        <end position="111"/>
    </location>
</feature>
<keyword evidence="4" id="KW-0378">Hydrolase</keyword>
<feature type="active site" description="Nucleophile" evidence="6">
    <location>
        <position position="104"/>
    </location>
</feature>
<evidence type="ECO:0000313" key="9">
    <source>
        <dbReference type="EMBL" id="RFB05522.1"/>
    </source>
</evidence>
<evidence type="ECO:0000256" key="6">
    <source>
        <dbReference type="PIRSR" id="PIRSR028757-1"/>
    </source>
</evidence>
<protein>
    <submittedName>
        <fullName evidence="9">LD-carboxypeptidase</fullName>
    </submittedName>
</protein>
<organism evidence="9 10">
    <name type="scientific">Parvularcula marina</name>
    <dbReference type="NCBI Taxonomy" id="2292771"/>
    <lineage>
        <taxon>Bacteria</taxon>
        <taxon>Pseudomonadati</taxon>
        <taxon>Pseudomonadota</taxon>
        <taxon>Alphaproteobacteria</taxon>
        <taxon>Parvularculales</taxon>
        <taxon>Parvularculaceae</taxon>
        <taxon>Parvularcula</taxon>
    </lineage>
</organism>
<proteinExistence type="inferred from homology"/>
<dbReference type="CDD" id="cd07025">
    <property type="entry name" value="Peptidase_S66"/>
    <property type="match status" value="1"/>
</dbReference>
<feature type="active site" description="Charge relay system" evidence="6">
    <location>
        <position position="269"/>
    </location>
</feature>